<evidence type="ECO:0000256" key="1">
    <source>
        <dbReference type="SAM" id="Phobius"/>
    </source>
</evidence>
<dbReference type="Gene3D" id="1.20.930.20">
    <property type="entry name" value="Adaptor protein Cbl, N-terminal domain"/>
    <property type="match status" value="1"/>
</dbReference>
<dbReference type="InterPro" id="IPR026000">
    <property type="entry name" value="Apc5_dom"/>
</dbReference>
<feature type="domain" description="Anaphase-promoting complex subunit 5" evidence="2">
    <location>
        <begin position="981"/>
        <end position="1019"/>
    </location>
</feature>
<dbReference type="Proteomes" id="UP000815677">
    <property type="component" value="Unassembled WGS sequence"/>
</dbReference>
<dbReference type="InterPro" id="IPR011990">
    <property type="entry name" value="TPR-like_helical_dom_sf"/>
</dbReference>
<keyword evidence="4" id="KW-1185">Reference proteome</keyword>
<dbReference type="SUPFAM" id="SSF48452">
    <property type="entry name" value="TPR-like"/>
    <property type="match status" value="1"/>
</dbReference>
<dbReference type="EMBL" id="DF840395">
    <property type="protein sequence ID" value="GAT44953.1"/>
    <property type="molecule type" value="Genomic_DNA"/>
</dbReference>
<evidence type="ECO:0000313" key="4">
    <source>
        <dbReference type="Proteomes" id="UP000815677"/>
    </source>
</evidence>
<proteinExistence type="predicted"/>
<dbReference type="InterPro" id="IPR036537">
    <property type="entry name" value="Adaptor_Cbl_N_dom_sf"/>
</dbReference>
<dbReference type="Pfam" id="PF12862">
    <property type="entry name" value="ANAPC5"/>
    <property type="match status" value="3"/>
</dbReference>
<sequence length="1196" mass="133298">MDPITAATTLITFVSFMQELIQLGQSIADSIEKVSENRRQIRELANDILRMLSDLADLTRGREEEVQTPALLAALGNLKAEMLHALDVCRHIAPVEQKSRLRELKSQFKGWRKRDKVEAEIRRLKENVSKCLLTFSAFSAIRVEQTTAQMVRTTRETQHAALDGIDATLRVEQRIIIDGVESQVKMRKLETMMAKVLLETSFGQSVMERTIQVISSDQGHVTIESQYVSTQTLRLIPLVQRVVSGGAYPLDPTLWMPNLGLLGTGPISIEHVLHSILGALLQLNAPAMEMDVMNDAVIRLGFKLRSVGMYSEAVAWELLVCDLLRRLLDEQNRSVVMPRLARALRRLSLSYKALGQTEDALRTSGQAIELWRLLSDGASLDVKSPGAFDNHIPFIDALFTHLVNLQDNGRHDTALSLSLLEEAVTLARCDIAASLAHYKPEDKEWSEQDAYAGRLCCSAFFRYSAMLSVAKRPADSCAVAVEGLRFMARMPKTTAAPIIIGPVVDRFIHQLCIMCETSTFTFDSFSAYVTLFQSLAELLPDDFAVQFVRLLHAYAYLCSQERSEDGPHCLPCDLRVFLEPSFDVPIPDLPPYHHPLYGHLIGSVDAAISAFFFRPKEFSFDLILNLFMAHPALATLAFERAVNDALDAGKSDPQLFDWMVHTILEVRIGLMSSSERSCLATLLQRICSVHGAMLLRFCPDCTLSSVRRLWLEGMAVDANDLIGVYLGMDYEDSVSIQETLLMRVAILWDLGHVEDAVAVMRDVERSTAFTGTLLMSGSSNQTWFPFYCRLRIQLLRRTGRIRELRDFLEELLPGPVVEPQWDDRSGILAQDDLQYVLALLEHVGLKRESGERDEALNDAQTVVEMCRRSPDDPVGDEFRLCALVYALVALGKCFATVGRDDDAVVTYREAVSICDAQKPSFWMFFLQTTRKQDIIATAQNALLLSTGGPEGGVEYEKHVIGRYRALAIVSPRHRLVLAESLCSLSRMLPATEHAVSACEEAVSILRDLVEKEECLVPILADALEQLGRLVEGTDRVVPVQKEAQEMRLRAQSLPVPTDELFRPLRMLRTSSSSVVTPQRLNTLSSFDSDSQTLVDDLDADGSVERDVDAPAELAAKVGDGEVKVDGSVPVVLEELVQHSLKTALRTPVEIRLRATPMDLLWWGLVVVLSGLVVVLGVVVAVLVKRDSVREVYARNI</sequence>
<name>A0ABQ0L1B8_MYCCL</name>
<dbReference type="CDD" id="cd21037">
    <property type="entry name" value="MLKL_NTD"/>
    <property type="match status" value="1"/>
</dbReference>
<dbReference type="InterPro" id="IPR059179">
    <property type="entry name" value="MLKL-like_MCAfunc"/>
</dbReference>
<dbReference type="Gene3D" id="1.25.40.10">
    <property type="entry name" value="Tetratricopeptide repeat domain"/>
    <property type="match status" value="1"/>
</dbReference>
<evidence type="ECO:0000259" key="2">
    <source>
        <dbReference type="Pfam" id="PF12862"/>
    </source>
</evidence>
<keyword evidence="1" id="KW-0812">Transmembrane</keyword>
<organism evidence="3 4">
    <name type="scientific">Mycena chlorophos</name>
    <name type="common">Agaric fungus</name>
    <name type="synonym">Agaricus chlorophos</name>
    <dbReference type="NCBI Taxonomy" id="658473"/>
    <lineage>
        <taxon>Eukaryota</taxon>
        <taxon>Fungi</taxon>
        <taxon>Dikarya</taxon>
        <taxon>Basidiomycota</taxon>
        <taxon>Agaricomycotina</taxon>
        <taxon>Agaricomycetes</taxon>
        <taxon>Agaricomycetidae</taxon>
        <taxon>Agaricales</taxon>
        <taxon>Marasmiineae</taxon>
        <taxon>Mycenaceae</taxon>
        <taxon>Mycena</taxon>
    </lineage>
</organism>
<evidence type="ECO:0000313" key="3">
    <source>
        <dbReference type="EMBL" id="GAT44953.1"/>
    </source>
</evidence>
<keyword evidence="1" id="KW-0472">Membrane</keyword>
<reference evidence="3" key="1">
    <citation type="submission" date="2014-09" db="EMBL/GenBank/DDBJ databases">
        <title>Genome sequence of the luminous mushroom Mycena chlorophos for searching fungal bioluminescence genes.</title>
        <authorList>
            <person name="Tanaka Y."/>
            <person name="Kasuga D."/>
            <person name="Oba Y."/>
            <person name="Hase S."/>
            <person name="Sato K."/>
            <person name="Oba Y."/>
            <person name="Sakakibara Y."/>
        </authorList>
    </citation>
    <scope>NUCLEOTIDE SEQUENCE</scope>
</reference>
<feature type="transmembrane region" description="Helical" evidence="1">
    <location>
        <begin position="1159"/>
        <end position="1183"/>
    </location>
</feature>
<accession>A0ABQ0L1B8</accession>
<gene>
    <name evidence="3" type="ORF">MCHLO_02552</name>
</gene>
<feature type="domain" description="Anaphase-promoting complex subunit 5" evidence="2">
    <location>
        <begin position="883"/>
        <end position="914"/>
    </location>
</feature>
<feature type="domain" description="Anaphase-promoting complex subunit 5" evidence="2">
    <location>
        <begin position="831"/>
        <end position="871"/>
    </location>
</feature>
<keyword evidence="1" id="KW-1133">Transmembrane helix</keyword>
<protein>
    <submittedName>
        <fullName evidence="3">Tetratricopeptide repeat family</fullName>
    </submittedName>
</protein>